<keyword evidence="3" id="KW-1185">Reference proteome</keyword>
<protein>
    <submittedName>
        <fullName evidence="2">GlcNAc-PI de-N-acetylase</fullName>
    </submittedName>
</protein>
<evidence type="ECO:0000313" key="3">
    <source>
        <dbReference type="Proteomes" id="UP000272729"/>
    </source>
</evidence>
<evidence type="ECO:0000256" key="1">
    <source>
        <dbReference type="ARBA" id="ARBA00022833"/>
    </source>
</evidence>
<dbReference type="Proteomes" id="UP000272729">
    <property type="component" value="Unassembled WGS sequence"/>
</dbReference>
<dbReference type="InterPro" id="IPR024078">
    <property type="entry name" value="LmbE-like_dom_sf"/>
</dbReference>
<reference evidence="2 3" key="1">
    <citation type="submission" date="2018-10" db="EMBL/GenBank/DDBJ databases">
        <title>Sequencing the genomes of 1000 actinobacteria strains.</title>
        <authorList>
            <person name="Klenk H.-P."/>
        </authorList>
    </citation>
    <scope>NUCLEOTIDE SEQUENCE [LARGE SCALE GENOMIC DNA]</scope>
    <source>
        <strain evidence="2 3">DSM 43911</strain>
    </source>
</reference>
<accession>A0A495XGX4</accession>
<dbReference type="EMBL" id="RBXR01000001">
    <property type="protein sequence ID" value="RKT70828.1"/>
    <property type="molecule type" value="Genomic_DNA"/>
</dbReference>
<dbReference type="PANTHER" id="PTHR12993">
    <property type="entry name" value="N-ACETYLGLUCOSAMINYL-PHOSPHATIDYLINOSITOL DE-N-ACETYLASE-RELATED"/>
    <property type="match status" value="1"/>
</dbReference>
<name>A0A495XGX4_9PSEU</name>
<gene>
    <name evidence="2" type="ORF">DFJ66_4103</name>
</gene>
<dbReference type="GO" id="GO:0000225">
    <property type="term" value="F:N-acetylglucosaminylphosphatidylinositol deacetylase activity"/>
    <property type="evidence" value="ECO:0007669"/>
    <property type="project" value="TreeGrafter"/>
</dbReference>
<sequence length="287" mass="31830">MVVSRCACAPPSSCGRGDAMTTTVSFVAHPDDDLLFMNPDVLSDVQAGYDVWVVYLTAGDLLCGDGFPVCGMEYADMRIHGARAAYARAAHVANQWTFEALQLGGHQVATNTLDGTRVRLLFTFVHAAGGSDQTGDLARMVLDENFVAQPIDGRAPYTRASFIGMLHDVLATAQPDYVRTLSTVGHRETDRDHVDHVAGAILASLADLDGDGRTWVRRDEYDGYVIRQRPENWVGYWKDEKTAVWHAYRPHDPMVPPDAWDDVMGRQYRQRVFEAGDPWTPPPDFTV</sequence>
<dbReference type="GO" id="GO:0016137">
    <property type="term" value="P:glycoside metabolic process"/>
    <property type="evidence" value="ECO:0007669"/>
    <property type="project" value="UniProtKB-ARBA"/>
</dbReference>
<dbReference type="InterPro" id="IPR003737">
    <property type="entry name" value="GlcNAc_PI_deacetylase-related"/>
</dbReference>
<evidence type="ECO:0000313" key="2">
    <source>
        <dbReference type="EMBL" id="RKT70828.1"/>
    </source>
</evidence>
<dbReference type="Gene3D" id="3.40.50.10320">
    <property type="entry name" value="LmbE-like"/>
    <property type="match status" value="1"/>
</dbReference>
<proteinExistence type="predicted"/>
<dbReference type="PANTHER" id="PTHR12993:SF23">
    <property type="entry name" value="N-ACETYLGLUCOSAMINYLPHOSPHATIDYLINOSITOL DEACETYLASE"/>
    <property type="match status" value="1"/>
</dbReference>
<comment type="caution">
    <text evidence="2">The sequence shown here is derived from an EMBL/GenBank/DDBJ whole genome shotgun (WGS) entry which is preliminary data.</text>
</comment>
<dbReference type="SUPFAM" id="SSF102588">
    <property type="entry name" value="LmbE-like"/>
    <property type="match status" value="1"/>
</dbReference>
<dbReference type="Pfam" id="PF02585">
    <property type="entry name" value="PIG-L"/>
    <property type="match status" value="1"/>
</dbReference>
<keyword evidence="1" id="KW-0862">Zinc</keyword>
<dbReference type="AlphaFoldDB" id="A0A495XGX4"/>
<organism evidence="2 3">
    <name type="scientific">Saccharothrix variisporea</name>
    <dbReference type="NCBI Taxonomy" id="543527"/>
    <lineage>
        <taxon>Bacteria</taxon>
        <taxon>Bacillati</taxon>
        <taxon>Actinomycetota</taxon>
        <taxon>Actinomycetes</taxon>
        <taxon>Pseudonocardiales</taxon>
        <taxon>Pseudonocardiaceae</taxon>
        <taxon>Saccharothrix</taxon>
    </lineage>
</organism>